<dbReference type="RefSeq" id="WP_263747664.1">
    <property type="nucleotide sequence ID" value="NZ_JAOWRF010000302.1"/>
</dbReference>
<protein>
    <recommendedName>
        <fullName evidence="4">DNA-binding protein</fullName>
    </recommendedName>
</protein>
<comment type="caution">
    <text evidence="2">The sequence shown here is derived from an EMBL/GenBank/DDBJ whole genome shotgun (WGS) entry which is preliminary data.</text>
</comment>
<feature type="compositionally biased region" description="Polar residues" evidence="1">
    <location>
        <begin position="1"/>
        <end position="11"/>
    </location>
</feature>
<evidence type="ECO:0000256" key="1">
    <source>
        <dbReference type="SAM" id="MobiDB-lite"/>
    </source>
</evidence>
<dbReference type="Proteomes" id="UP001526143">
    <property type="component" value="Unassembled WGS sequence"/>
</dbReference>
<accession>A0ABT3B3U3</accession>
<evidence type="ECO:0000313" key="2">
    <source>
        <dbReference type="EMBL" id="MCV3216019.1"/>
    </source>
</evidence>
<feature type="region of interest" description="Disordered" evidence="1">
    <location>
        <begin position="1"/>
        <end position="24"/>
    </location>
</feature>
<evidence type="ECO:0008006" key="4">
    <source>
        <dbReference type="Google" id="ProtNLM"/>
    </source>
</evidence>
<proteinExistence type="predicted"/>
<organism evidence="2 3">
    <name type="scientific">Plectonema radiosum NIES-515</name>
    <dbReference type="NCBI Taxonomy" id="2986073"/>
    <lineage>
        <taxon>Bacteria</taxon>
        <taxon>Bacillati</taxon>
        <taxon>Cyanobacteriota</taxon>
        <taxon>Cyanophyceae</taxon>
        <taxon>Oscillatoriophycideae</taxon>
        <taxon>Oscillatoriales</taxon>
        <taxon>Microcoleaceae</taxon>
        <taxon>Plectonema</taxon>
    </lineage>
</organism>
<gene>
    <name evidence="2" type="ORF">OGM63_21325</name>
</gene>
<keyword evidence="3" id="KW-1185">Reference proteome</keyword>
<evidence type="ECO:0000313" key="3">
    <source>
        <dbReference type="Proteomes" id="UP001526143"/>
    </source>
</evidence>
<sequence>MTEITTHTNGINATNTKETKTKAPRKPRYLAGLPSVSSVNDMIEATYKVLCDKTPTEFSSLDNYEFFCMSPDAASLMVKVSRSKAIRISDRKVFQTNGGRVYRASSINYVLPKTEARTD</sequence>
<dbReference type="EMBL" id="JAOWRF010000302">
    <property type="protein sequence ID" value="MCV3216019.1"/>
    <property type="molecule type" value="Genomic_DNA"/>
</dbReference>
<name>A0ABT3B3U3_9CYAN</name>
<reference evidence="2 3" key="1">
    <citation type="submission" date="2022-10" db="EMBL/GenBank/DDBJ databases">
        <title>Identification of biosynthetic pathway for the production of the potent trypsin inhibitor radiosumin.</title>
        <authorList>
            <person name="Fewer D.P."/>
            <person name="Delbaje E."/>
            <person name="Ouyang X."/>
            <person name="Agostino P.D."/>
            <person name="Wahlsten M."/>
            <person name="Jokela J."/>
            <person name="Permi P."/>
            <person name="Haapaniemi E."/>
            <person name="Koistinen H."/>
        </authorList>
    </citation>
    <scope>NUCLEOTIDE SEQUENCE [LARGE SCALE GENOMIC DNA]</scope>
    <source>
        <strain evidence="2 3">NIES-515</strain>
    </source>
</reference>